<dbReference type="Gene3D" id="3.80.30.20">
    <property type="entry name" value="tm_1862 like domain"/>
    <property type="match status" value="1"/>
</dbReference>
<keyword evidence="12" id="KW-1185">Reference proteome</keyword>
<evidence type="ECO:0000256" key="8">
    <source>
        <dbReference type="HAMAP-Rule" id="MF_01865"/>
    </source>
</evidence>
<evidence type="ECO:0000259" key="9">
    <source>
        <dbReference type="PROSITE" id="PS51449"/>
    </source>
</evidence>
<feature type="binding site" evidence="8">
    <location>
        <position position="78"/>
    </location>
    <ligand>
        <name>[4Fe-4S] cluster</name>
        <dbReference type="ChEBI" id="CHEBI:49883"/>
        <label>1</label>
    </ligand>
</feature>
<dbReference type="SFLD" id="SFLDG01061">
    <property type="entry name" value="methylthiotransferase"/>
    <property type="match status" value="1"/>
</dbReference>
<dbReference type="InterPro" id="IPR005840">
    <property type="entry name" value="Ribosomal_uS12_MeSTrfase_RimO"/>
</dbReference>
<keyword evidence="11" id="KW-0689">Ribosomal protein</keyword>
<dbReference type="InterPro" id="IPR023404">
    <property type="entry name" value="rSAM_horseshoe"/>
</dbReference>
<name>A0A410JVC8_9BACT</name>
<dbReference type="Pfam" id="PF04055">
    <property type="entry name" value="Radical_SAM"/>
    <property type="match status" value="1"/>
</dbReference>
<dbReference type="InterPro" id="IPR006638">
    <property type="entry name" value="Elp3/MiaA/NifB-like_rSAM"/>
</dbReference>
<evidence type="ECO:0000256" key="1">
    <source>
        <dbReference type="ARBA" id="ARBA00022485"/>
    </source>
</evidence>
<dbReference type="GO" id="GO:0005840">
    <property type="term" value="C:ribosome"/>
    <property type="evidence" value="ECO:0007669"/>
    <property type="project" value="UniProtKB-KW"/>
</dbReference>
<feature type="domain" description="Radical SAM core" evidence="10">
    <location>
        <begin position="131"/>
        <end position="361"/>
    </location>
</feature>
<dbReference type="SFLD" id="SFLDG01082">
    <property type="entry name" value="B12-binding_domain_containing"/>
    <property type="match status" value="1"/>
</dbReference>
<dbReference type="GO" id="GO:0035599">
    <property type="term" value="F:aspartic acid methylthiotransferase activity"/>
    <property type="evidence" value="ECO:0007669"/>
    <property type="project" value="TreeGrafter"/>
</dbReference>
<dbReference type="AlphaFoldDB" id="A0A410JVC8"/>
<dbReference type="SUPFAM" id="SSF102114">
    <property type="entry name" value="Radical SAM enzymes"/>
    <property type="match status" value="1"/>
</dbReference>
<evidence type="ECO:0000256" key="4">
    <source>
        <dbReference type="ARBA" id="ARBA00022691"/>
    </source>
</evidence>
<dbReference type="InterPro" id="IPR005839">
    <property type="entry name" value="Methylthiotransferase"/>
</dbReference>
<feature type="binding site" evidence="8">
    <location>
        <position position="145"/>
    </location>
    <ligand>
        <name>[4Fe-4S] cluster</name>
        <dbReference type="ChEBI" id="CHEBI:49883"/>
        <label>2</label>
        <note>4Fe-4S-S-AdoMet</note>
    </ligand>
</feature>
<comment type="catalytic activity">
    <reaction evidence="8">
        <text>L-aspartate(89)-[ribosomal protein uS12]-hydrogen + (sulfur carrier)-SH + AH2 + 2 S-adenosyl-L-methionine = 3-methylsulfanyl-L-aspartate(89)-[ribosomal protein uS12]-hydrogen + (sulfur carrier)-H + 5'-deoxyadenosine + L-methionine + A + S-adenosyl-L-homocysteine + 2 H(+)</text>
        <dbReference type="Rhea" id="RHEA:37087"/>
        <dbReference type="Rhea" id="RHEA-COMP:10460"/>
        <dbReference type="Rhea" id="RHEA-COMP:10461"/>
        <dbReference type="Rhea" id="RHEA-COMP:14737"/>
        <dbReference type="Rhea" id="RHEA-COMP:14739"/>
        <dbReference type="ChEBI" id="CHEBI:13193"/>
        <dbReference type="ChEBI" id="CHEBI:15378"/>
        <dbReference type="ChEBI" id="CHEBI:17319"/>
        <dbReference type="ChEBI" id="CHEBI:17499"/>
        <dbReference type="ChEBI" id="CHEBI:29917"/>
        <dbReference type="ChEBI" id="CHEBI:29961"/>
        <dbReference type="ChEBI" id="CHEBI:57844"/>
        <dbReference type="ChEBI" id="CHEBI:57856"/>
        <dbReference type="ChEBI" id="CHEBI:59789"/>
        <dbReference type="ChEBI" id="CHEBI:64428"/>
        <dbReference type="ChEBI" id="CHEBI:73599"/>
        <dbReference type="EC" id="2.8.4.4"/>
    </reaction>
</comment>
<dbReference type="InterPro" id="IPR020612">
    <property type="entry name" value="Methylthiotransferase_CS"/>
</dbReference>
<keyword evidence="6 8" id="KW-0408">Iron</keyword>
<feature type="binding site" evidence="8">
    <location>
        <position position="10"/>
    </location>
    <ligand>
        <name>[4Fe-4S] cluster</name>
        <dbReference type="ChEBI" id="CHEBI:49883"/>
        <label>1</label>
    </ligand>
</feature>
<evidence type="ECO:0000256" key="3">
    <source>
        <dbReference type="ARBA" id="ARBA00022679"/>
    </source>
</evidence>
<feature type="binding site" evidence="8">
    <location>
        <position position="152"/>
    </location>
    <ligand>
        <name>[4Fe-4S] cluster</name>
        <dbReference type="ChEBI" id="CHEBI:49883"/>
        <label>2</label>
        <note>4Fe-4S-S-AdoMet</note>
    </ligand>
</feature>
<dbReference type="NCBIfam" id="TIGR01125">
    <property type="entry name" value="30S ribosomal protein S12 methylthiotransferase RimO"/>
    <property type="match status" value="1"/>
</dbReference>
<comment type="subcellular location">
    <subcellularLocation>
        <location evidence="8">Cytoplasm</location>
    </subcellularLocation>
</comment>
<dbReference type="EMBL" id="CP035108">
    <property type="protein sequence ID" value="QAR31979.1"/>
    <property type="molecule type" value="Genomic_DNA"/>
</dbReference>
<evidence type="ECO:0000313" key="12">
    <source>
        <dbReference type="Proteomes" id="UP000287502"/>
    </source>
</evidence>
<sequence>MKISYISLGCSKNKVDLEYLMGSLQEGGHEISLEMADADAIIINTCGFIEPAVNEAVEAVLEAAQVKKPDAKLIVTGCMTERFKNDVAGELPEIDFHTGVGKMSDVIAYLEGVEPVRKERDFLYGGARVLTGVPFSAYIKISEGCNNRCTYCTIPSIRGNLTGRRIEDIVNEITALKDQGVKEFVLVSQDNTKYGTDIYKKPMLCRLLREIDKIGGDFYVRIMYLNPDGVTEELVKLVKNSEKILSYYDIPVQHINKRVLKDMHRKSTPDGIKHVFSMIREIDPEAFIRTTMIVGFPGETDEEFAELLEFVKEYKPDYAGFFPFYPEEGTKATAMGMRVDGRTVRGRIGALRKAQIKNTRERLKKVKKNDIICFAEKPNDEFGFLMEGRALFQAPEVDGKVLFTDSEAISGYGPYVCRIEKISYPDIVCEVIRPL</sequence>
<dbReference type="Pfam" id="PF00919">
    <property type="entry name" value="UPF0004"/>
    <property type="match status" value="1"/>
</dbReference>
<dbReference type="EC" id="2.8.4.4" evidence="8"/>
<dbReference type="Proteomes" id="UP000287502">
    <property type="component" value="Chromosome"/>
</dbReference>
<keyword evidence="3 8" id="KW-0808">Transferase</keyword>
<keyword evidence="2 8" id="KW-0963">Cytoplasm</keyword>
<dbReference type="RefSeq" id="WP_128465266.1">
    <property type="nucleotide sequence ID" value="NZ_CP035108.1"/>
</dbReference>
<dbReference type="SMART" id="SM00729">
    <property type="entry name" value="Elp3"/>
    <property type="match status" value="1"/>
</dbReference>
<evidence type="ECO:0000256" key="5">
    <source>
        <dbReference type="ARBA" id="ARBA00022723"/>
    </source>
</evidence>
<feature type="binding site" evidence="8">
    <location>
        <position position="46"/>
    </location>
    <ligand>
        <name>[4Fe-4S] cluster</name>
        <dbReference type="ChEBI" id="CHEBI:49883"/>
        <label>1</label>
    </ligand>
</feature>
<dbReference type="InterPro" id="IPR013848">
    <property type="entry name" value="Methylthiotransferase_N"/>
</dbReference>
<comment type="function">
    <text evidence="8">Catalyzes the methylthiolation of an aspartic acid residue of ribosomal protein uS12.</text>
</comment>
<feature type="binding site" evidence="8">
    <location>
        <position position="149"/>
    </location>
    <ligand>
        <name>[4Fe-4S] cluster</name>
        <dbReference type="ChEBI" id="CHEBI:49883"/>
        <label>2</label>
        <note>4Fe-4S-S-AdoMet</note>
    </ligand>
</feature>
<keyword evidence="11" id="KW-0687">Ribonucleoprotein</keyword>
<proteinExistence type="inferred from homology"/>
<comment type="cofactor">
    <cofactor evidence="8">
        <name>[4Fe-4S] cluster</name>
        <dbReference type="ChEBI" id="CHEBI:49883"/>
    </cofactor>
    <text evidence="8">Binds 2 [4Fe-4S] clusters. One cluster is coordinated with 3 cysteines and an exchangeable S-adenosyl-L-methionine.</text>
</comment>
<dbReference type="CDD" id="cd01335">
    <property type="entry name" value="Radical_SAM"/>
    <property type="match status" value="1"/>
</dbReference>
<organism evidence="11 12">
    <name type="scientific">Geovibrio thiophilus</name>
    <dbReference type="NCBI Taxonomy" id="139438"/>
    <lineage>
        <taxon>Bacteria</taxon>
        <taxon>Pseudomonadati</taxon>
        <taxon>Deferribacterota</taxon>
        <taxon>Deferribacteres</taxon>
        <taxon>Deferribacterales</taxon>
        <taxon>Geovibrionaceae</taxon>
        <taxon>Geovibrio</taxon>
    </lineage>
</organism>
<dbReference type="HAMAP" id="MF_01865">
    <property type="entry name" value="MTTase_RimO"/>
    <property type="match status" value="1"/>
</dbReference>
<evidence type="ECO:0000256" key="6">
    <source>
        <dbReference type="ARBA" id="ARBA00023004"/>
    </source>
</evidence>
<dbReference type="KEGG" id="gtl:EP073_00750"/>
<dbReference type="OrthoDB" id="9805215at2"/>
<keyword evidence="1 8" id="KW-0004">4Fe-4S</keyword>
<dbReference type="SFLD" id="SFLDS00029">
    <property type="entry name" value="Radical_SAM"/>
    <property type="match status" value="1"/>
</dbReference>
<dbReference type="FunFam" id="3.80.30.20:FF:000001">
    <property type="entry name" value="tRNA-2-methylthio-N(6)-dimethylallyladenosine synthase 2"/>
    <property type="match status" value="1"/>
</dbReference>
<evidence type="ECO:0000256" key="2">
    <source>
        <dbReference type="ARBA" id="ARBA00022490"/>
    </source>
</evidence>
<protein>
    <recommendedName>
        <fullName evidence="8">Ribosomal protein uS12 methylthiotransferase RimO</fullName>
        <shortName evidence="8">uS12 MTTase</shortName>
        <shortName evidence="8">uS12 methylthiotransferase</shortName>
        <ecNumber evidence="8">2.8.4.4</ecNumber>
    </recommendedName>
    <alternativeName>
        <fullName evidence="8">Ribosomal protein uS12 (aspartate-C(3))-methylthiotransferase</fullName>
    </alternativeName>
    <alternativeName>
        <fullName evidence="8">Ribosome maturation factor RimO</fullName>
    </alternativeName>
</protein>
<dbReference type="PANTHER" id="PTHR43837:SF1">
    <property type="entry name" value="RIBOSOMAL PROTEIN US12 METHYLTHIOTRANSFERASE RIMO"/>
    <property type="match status" value="1"/>
</dbReference>
<evidence type="ECO:0000313" key="11">
    <source>
        <dbReference type="EMBL" id="QAR31979.1"/>
    </source>
</evidence>
<keyword evidence="4 8" id="KW-0949">S-adenosyl-L-methionine</keyword>
<dbReference type="NCBIfam" id="TIGR00089">
    <property type="entry name" value="MiaB/RimO family radical SAM methylthiotransferase"/>
    <property type="match status" value="1"/>
</dbReference>
<dbReference type="PANTHER" id="PTHR43837">
    <property type="entry name" value="RIBOSOMAL PROTEIN S12 METHYLTHIOTRANSFERASE RIMO"/>
    <property type="match status" value="1"/>
</dbReference>
<dbReference type="GO" id="GO:0103039">
    <property type="term" value="F:protein methylthiotransferase activity"/>
    <property type="evidence" value="ECO:0007669"/>
    <property type="project" value="UniProtKB-EC"/>
</dbReference>
<dbReference type="GO" id="GO:0051539">
    <property type="term" value="F:4 iron, 4 sulfur cluster binding"/>
    <property type="evidence" value="ECO:0007669"/>
    <property type="project" value="UniProtKB-UniRule"/>
</dbReference>
<dbReference type="GO" id="GO:0005829">
    <property type="term" value="C:cytosol"/>
    <property type="evidence" value="ECO:0007669"/>
    <property type="project" value="TreeGrafter"/>
</dbReference>
<dbReference type="InterPro" id="IPR058240">
    <property type="entry name" value="rSAM_sf"/>
</dbReference>
<keyword evidence="5 8" id="KW-0479">Metal-binding</keyword>
<dbReference type="PROSITE" id="PS01278">
    <property type="entry name" value="MTTASE_RADICAL"/>
    <property type="match status" value="1"/>
</dbReference>
<dbReference type="GO" id="GO:0046872">
    <property type="term" value="F:metal ion binding"/>
    <property type="evidence" value="ECO:0007669"/>
    <property type="project" value="UniProtKB-KW"/>
</dbReference>
<dbReference type="PROSITE" id="PS51918">
    <property type="entry name" value="RADICAL_SAM"/>
    <property type="match status" value="1"/>
</dbReference>
<evidence type="ECO:0000259" key="10">
    <source>
        <dbReference type="PROSITE" id="PS51918"/>
    </source>
</evidence>
<feature type="domain" description="MTTase N-terminal" evidence="9">
    <location>
        <begin position="1"/>
        <end position="115"/>
    </location>
</feature>
<gene>
    <name evidence="8 11" type="primary">rimO</name>
    <name evidence="11" type="ORF">EP073_00750</name>
</gene>
<dbReference type="InterPro" id="IPR038135">
    <property type="entry name" value="Methylthiotransferase_N_sf"/>
</dbReference>
<keyword evidence="7 8" id="KW-0411">Iron-sulfur</keyword>
<dbReference type="PROSITE" id="PS51449">
    <property type="entry name" value="MTTASE_N"/>
    <property type="match status" value="1"/>
</dbReference>
<comment type="similarity">
    <text evidence="8">Belongs to the methylthiotransferase family. RimO subfamily.</text>
</comment>
<dbReference type="InterPro" id="IPR007197">
    <property type="entry name" value="rSAM"/>
</dbReference>
<accession>A0A410JVC8</accession>
<dbReference type="GO" id="GO:0006400">
    <property type="term" value="P:tRNA modification"/>
    <property type="evidence" value="ECO:0007669"/>
    <property type="project" value="InterPro"/>
</dbReference>
<reference evidence="11 12" key="1">
    <citation type="submission" date="2019-01" db="EMBL/GenBank/DDBJ databases">
        <title>Geovibrio thiophilus DSM 11263, complete genome.</title>
        <authorList>
            <person name="Spring S."/>
            <person name="Bunk B."/>
            <person name="Sproer C."/>
        </authorList>
    </citation>
    <scope>NUCLEOTIDE SEQUENCE [LARGE SCALE GENOMIC DNA]</scope>
    <source>
        <strain evidence="11 12">DSM 11263</strain>
    </source>
</reference>
<evidence type="ECO:0000256" key="7">
    <source>
        <dbReference type="ARBA" id="ARBA00023014"/>
    </source>
</evidence>
<dbReference type="Gene3D" id="3.40.50.12160">
    <property type="entry name" value="Methylthiotransferase, N-terminal domain"/>
    <property type="match status" value="1"/>
</dbReference>